<organism evidence="3 4">
    <name type="scientific">Variovorax robiniae</name>
    <dbReference type="NCBI Taxonomy" id="1836199"/>
    <lineage>
        <taxon>Bacteria</taxon>
        <taxon>Pseudomonadati</taxon>
        <taxon>Pseudomonadota</taxon>
        <taxon>Betaproteobacteria</taxon>
        <taxon>Burkholderiales</taxon>
        <taxon>Comamonadaceae</taxon>
        <taxon>Variovorax</taxon>
    </lineage>
</organism>
<dbReference type="EMBL" id="JBBKZS010000005">
    <property type="protein sequence ID" value="MEJ8855931.1"/>
    <property type="molecule type" value="Genomic_DNA"/>
</dbReference>
<sequence length="672" mass="73874">MGHEFTAKRYALDDDQGDQHKNRTADKTGAGTRRRRSAPDTMTGVLNLEPACTKSPLTVHVRTSLDLSMHALQFRRALRHAARRASTQKSQPPSKIPLLVTRALLYALWLPQSGTRSAPLALERSRKASIRGSLQPFLCELRDARCTTNASLLRRNARLERIAAIAGVDEDDLVAGIQAFMAVLRPLPHEAPDRAPVEARRMIRVPNPFRSTDPPLQLAQAGSRAFFGLPDALHPTQLTNVLAIGGTGAGKTASALVPVLDALLRYRLHNGKAASLLVVDPKNELSGRVHATLRELGELDRLVVIDGGAPPIEFFPANSPLTPSERLAKLEVFLPARNDASDNAYWRGLGMALLRDLVQLDDAFARLSARQGMRMRIFHEIALELGCATGPASFWSDVRNVMANARLSGRHLVKVNRLIAKHCKSVGLDLGAIARALEAYTADRDLIEQFNYVLMSACDTLGALMADPETMALVDFDVRPTNEQPRTNVLRLVEEGKVILFSPEMRAGHRLAAQALKTKFFEAVFARTDQERPIGIVVDEAQRFVTSDPESGEQSFLDRCRAFRCITLLATQSLASLRYELGSLSSGQAALEIIQSNSPSKFFFRSTDDQTVNWLRNQLPPPGNGGAHIVDVRRPAQLRPGEAYYLLADGQWGRGQADLQGLACVEPTTENR</sequence>
<dbReference type="GO" id="GO:0004386">
    <property type="term" value="F:helicase activity"/>
    <property type="evidence" value="ECO:0007669"/>
    <property type="project" value="UniProtKB-KW"/>
</dbReference>
<dbReference type="InterPro" id="IPR027417">
    <property type="entry name" value="P-loop_NTPase"/>
</dbReference>
<evidence type="ECO:0000259" key="2">
    <source>
        <dbReference type="Pfam" id="PF00270"/>
    </source>
</evidence>
<dbReference type="Proteomes" id="UP001367030">
    <property type="component" value="Unassembled WGS sequence"/>
</dbReference>
<feature type="compositionally biased region" description="Basic and acidic residues" evidence="1">
    <location>
        <begin position="1"/>
        <end position="26"/>
    </location>
</feature>
<comment type="caution">
    <text evidence="3">The sequence shown here is derived from an EMBL/GenBank/DDBJ whole genome shotgun (WGS) entry which is preliminary data.</text>
</comment>
<keyword evidence="3" id="KW-0067">ATP-binding</keyword>
<dbReference type="RefSeq" id="WP_340335997.1">
    <property type="nucleotide sequence ID" value="NZ_JBBKZS010000005.1"/>
</dbReference>
<keyword evidence="4" id="KW-1185">Reference proteome</keyword>
<name>A0ABU8X885_9BURK</name>
<dbReference type="InterPro" id="IPR011545">
    <property type="entry name" value="DEAD/DEAH_box_helicase_dom"/>
</dbReference>
<proteinExistence type="predicted"/>
<evidence type="ECO:0000313" key="4">
    <source>
        <dbReference type="Proteomes" id="UP001367030"/>
    </source>
</evidence>
<accession>A0ABU8X885</accession>
<keyword evidence="3" id="KW-0378">Hydrolase</keyword>
<feature type="region of interest" description="Disordered" evidence="1">
    <location>
        <begin position="1"/>
        <end position="40"/>
    </location>
</feature>
<dbReference type="Gene3D" id="3.40.50.300">
    <property type="entry name" value="P-loop containing nucleotide triphosphate hydrolases"/>
    <property type="match status" value="2"/>
</dbReference>
<keyword evidence="3" id="KW-0347">Helicase</keyword>
<protein>
    <submittedName>
        <fullName evidence="3">DEAD/DEAH box helicase</fullName>
    </submittedName>
</protein>
<feature type="domain" description="DEAD/DEAH-box helicase" evidence="2">
    <location>
        <begin position="239"/>
        <end position="302"/>
    </location>
</feature>
<keyword evidence="3" id="KW-0547">Nucleotide-binding</keyword>
<evidence type="ECO:0000313" key="3">
    <source>
        <dbReference type="EMBL" id="MEJ8855931.1"/>
    </source>
</evidence>
<dbReference type="Pfam" id="PF00270">
    <property type="entry name" value="DEAD"/>
    <property type="match status" value="1"/>
</dbReference>
<evidence type="ECO:0000256" key="1">
    <source>
        <dbReference type="SAM" id="MobiDB-lite"/>
    </source>
</evidence>
<gene>
    <name evidence="3" type="ORF">WKW79_15230</name>
</gene>
<dbReference type="SUPFAM" id="SSF52540">
    <property type="entry name" value="P-loop containing nucleoside triphosphate hydrolases"/>
    <property type="match status" value="1"/>
</dbReference>
<reference evidence="3 4" key="1">
    <citation type="submission" date="2024-03" db="EMBL/GenBank/DDBJ databases">
        <title>Novel species of the genus Variovorax.</title>
        <authorList>
            <person name="Liu Q."/>
            <person name="Xin Y.-H."/>
        </authorList>
    </citation>
    <scope>NUCLEOTIDE SEQUENCE [LARGE SCALE GENOMIC DNA]</scope>
    <source>
        <strain evidence="3 4">KACC 18901</strain>
    </source>
</reference>